<evidence type="ECO:0000313" key="6">
    <source>
        <dbReference type="Proteomes" id="UP000628109"/>
    </source>
</evidence>
<dbReference type="InterPro" id="IPR013655">
    <property type="entry name" value="PAS_fold_3"/>
</dbReference>
<dbReference type="Gene3D" id="3.30.450.20">
    <property type="entry name" value="PAS domain"/>
    <property type="match status" value="2"/>
</dbReference>
<dbReference type="PROSITE" id="PS50113">
    <property type="entry name" value="PAC"/>
    <property type="match status" value="2"/>
</dbReference>
<dbReference type="PANTHER" id="PTHR44757:SF2">
    <property type="entry name" value="BIOFILM ARCHITECTURE MAINTENANCE PROTEIN MBAA"/>
    <property type="match status" value="1"/>
</dbReference>
<dbReference type="InterPro" id="IPR000160">
    <property type="entry name" value="GGDEF_dom"/>
</dbReference>
<accession>A0ABQ1FC25</accession>
<dbReference type="InterPro" id="IPR001610">
    <property type="entry name" value="PAC"/>
</dbReference>
<dbReference type="SMART" id="SM00086">
    <property type="entry name" value="PAC"/>
    <property type="match status" value="3"/>
</dbReference>
<evidence type="ECO:0000259" key="3">
    <source>
        <dbReference type="PROSITE" id="PS50883"/>
    </source>
</evidence>
<feature type="domain" description="EAL" evidence="3">
    <location>
        <begin position="596"/>
        <end position="848"/>
    </location>
</feature>
<evidence type="ECO:0000259" key="2">
    <source>
        <dbReference type="PROSITE" id="PS50113"/>
    </source>
</evidence>
<dbReference type="CDD" id="cd01948">
    <property type="entry name" value="EAL"/>
    <property type="match status" value="1"/>
</dbReference>
<dbReference type="Gene3D" id="3.20.20.450">
    <property type="entry name" value="EAL domain"/>
    <property type="match status" value="1"/>
</dbReference>
<reference evidence="6" key="1">
    <citation type="journal article" date="2019" name="Int. J. Syst. Evol. Microbiol.">
        <title>The Global Catalogue of Microorganisms (GCM) 10K type strain sequencing project: providing services to taxonomists for standard genome sequencing and annotation.</title>
        <authorList>
            <consortium name="The Broad Institute Genomics Platform"/>
            <consortium name="The Broad Institute Genome Sequencing Center for Infectious Disease"/>
            <person name="Wu L."/>
            <person name="Ma J."/>
        </authorList>
    </citation>
    <scope>NUCLEOTIDE SEQUENCE [LARGE SCALE GENOMIC DNA]</scope>
    <source>
        <strain evidence="6">CCM 7327</strain>
    </source>
</reference>
<dbReference type="InterPro" id="IPR000700">
    <property type="entry name" value="PAS-assoc_C"/>
</dbReference>
<dbReference type="CDD" id="cd01949">
    <property type="entry name" value="GGDEF"/>
    <property type="match status" value="1"/>
</dbReference>
<dbReference type="SUPFAM" id="SSF55073">
    <property type="entry name" value="Nucleotide cyclase"/>
    <property type="match status" value="1"/>
</dbReference>
<dbReference type="PROSITE" id="PS50112">
    <property type="entry name" value="PAS"/>
    <property type="match status" value="1"/>
</dbReference>
<dbReference type="PROSITE" id="PS50887">
    <property type="entry name" value="GGDEF"/>
    <property type="match status" value="1"/>
</dbReference>
<dbReference type="PANTHER" id="PTHR44757">
    <property type="entry name" value="DIGUANYLATE CYCLASE DGCP"/>
    <property type="match status" value="1"/>
</dbReference>
<keyword evidence="6" id="KW-1185">Reference proteome</keyword>
<feature type="domain" description="PAC" evidence="2">
    <location>
        <begin position="240"/>
        <end position="292"/>
    </location>
</feature>
<dbReference type="SMART" id="SM00091">
    <property type="entry name" value="PAS"/>
    <property type="match status" value="2"/>
</dbReference>
<dbReference type="SUPFAM" id="SSF141868">
    <property type="entry name" value="EAL domain-like"/>
    <property type="match status" value="1"/>
</dbReference>
<dbReference type="InterPro" id="IPR035965">
    <property type="entry name" value="PAS-like_dom_sf"/>
</dbReference>
<dbReference type="Pfam" id="PF08447">
    <property type="entry name" value="PAS_3"/>
    <property type="match status" value="2"/>
</dbReference>
<protein>
    <submittedName>
        <fullName evidence="5">GGDEF domain-containing protein</fullName>
    </submittedName>
</protein>
<name>A0ABQ1FC25_SPHSA</name>
<dbReference type="Pfam" id="PF00563">
    <property type="entry name" value="EAL"/>
    <property type="match status" value="1"/>
</dbReference>
<dbReference type="SUPFAM" id="SSF55785">
    <property type="entry name" value="PYP-like sensor domain (PAS domain)"/>
    <property type="match status" value="2"/>
</dbReference>
<dbReference type="EMBL" id="BMDU01000014">
    <property type="protein sequence ID" value="GGA06495.1"/>
    <property type="molecule type" value="Genomic_DNA"/>
</dbReference>
<evidence type="ECO:0000259" key="4">
    <source>
        <dbReference type="PROSITE" id="PS50887"/>
    </source>
</evidence>
<evidence type="ECO:0000259" key="1">
    <source>
        <dbReference type="PROSITE" id="PS50112"/>
    </source>
</evidence>
<dbReference type="InterPro" id="IPR052155">
    <property type="entry name" value="Biofilm_reg_signaling"/>
</dbReference>
<dbReference type="InterPro" id="IPR001633">
    <property type="entry name" value="EAL_dom"/>
</dbReference>
<dbReference type="SMART" id="SM00267">
    <property type="entry name" value="GGDEF"/>
    <property type="match status" value="1"/>
</dbReference>
<dbReference type="Gene3D" id="3.30.70.270">
    <property type="match status" value="1"/>
</dbReference>
<dbReference type="InterPro" id="IPR029787">
    <property type="entry name" value="Nucleotide_cyclase"/>
</dbReference>
<dbReference type="SMART" id="SM00052">
    <property type="entry name" value="EAL"/>
    <property type="match status" value="1"/>
</dbReference>
<dbReference type="InterPro" id="IPR043128">
    <property type="entry name" value="Rev_trsase/Diguanyl_cyclase"/>
</dbReference>
<sequence length="848" mass="94725">MALDQDRQMDRFADRRFGEFASELARDGLEWDAFHYRNELLFSPVFQRVSPPLIRWIADYRGRILSREIMSDLFARHFSCDIIGNGWRSMLDRHDWKALADAAKRSARPDPVPVRMHTLAGETRSGIVRMSLVVEPDEAPLWYGTIEDIDERYDCDRRALADALAESRQHYRWSVELSPQVPWTASVSGEIEEVGPRWQELTGMAPARARGRGWIDSLHPDDVDRTLAIWTEKLHSGDPVDVDYRLRLSDGGYRWMRSRASARRDAKGRIVRWYGTLEDVHAQKLAQRELADSEERFRLAVQSARLGIWDFDAVAGTRTWSREFRTMLGLSDTEPATSELALRLVHPDDRSRLAGMLDAVANGRMPPHFEATLRVHRADTGALRWIKSVGWSSFSDSGKPLRVIVTFQDVTEERNSEERIRWAATHDPMTHMPNRALWQTTLEEMTEQARRTGDSFGLILVDIDDLKRTNDTLGHDAGDALLCGFAQRFASCAPADAMIGRLGGDEFGMIAPSLASSAALSAWSAELLGGVRAPYVHNGRSLDYGISMGGAVFGEHGEDAAELLKAADLALYASKSTGRGRLTLFQSQLRADAQQRSSMIHMARQAIVDDLVVPYYQPKADMRTGRILGYEALLRWQHPRTGVHAPDTIAAAFDNAELAVELTEKMLAKVVRDVDRWLRAGHDPGRVAINASAADFMQHDFADYVLAHLARCTIPPQQFEIEVTETVFLGRGAEQVERALHRLSSAGVRIALDDFGTGYASLSHLKQYPVDVLKIDRSFISNIEQDAGDAVIVDAIVKLGSSLGMEVVAEGVETVGQVEMLIARGCTIGQGYLMGRPRPWAAVRSRAA</sequence>
<dbReference type="NCBIfam" id="TIGR00254">
    <property type="entry name" value="GGDEF"/>
    <property type="match status" value="1"/>
</dbReference>
<dbReference type="InterPro" id="IPR000014">
    <property type="entry name" value="PAS"/>
</dbReference>
<evidence type="ECO:0000313" key="5">
    <source>
        <dbReference type="EMBL" id="GGA06495.1"/>
    </source>
</evidence>
<gene>
    <name evidence="5" type="ORF">GCM10019071_41380</name>
</gene>
<dbReference type="CDD" id="cd00130">
    <property type="entry name" value="PAS"/>
    <property type="match status" value="2"/>
</dbReference>
<feature type="domain" description="PAS" evidence="1">
    <location>
        <begin position="293"/>
        <end position="364"/>
    </location>
</feature>
<dbReference type="PROSITE" id="PS50883">
    <property type="entry name" value="EAL"/>
    <property type="match status" value="1"/>
</dbReference>
<feature type="domain" description="PAC" evidence="2">
    <location>
        <begin position="369"/>
        <end position="422"/>
    </location>
</feature>
<dbReference type="Proteomes" id="UP000628109">
    <property type="component" value="Unassembled WGS sequence"/>
</dbReference>
<dbReference type="InterPro" id="IPR035919">
    <property type="entry name" value="EAL_sf"/>
</dbReference>
<feature type="domain" description="GGDEF" evidence="4">
    <location>
        <begin position="454"/>
        <end position="587"/>
    </location>
</feature>
<dbReference type="Pfam" id="PF00990">
    <property type="entry name" value="GGDEF"/>
    <property type="match status" value="1"/>
</dbReference>
<organism evidence="5 6">
    <name type="scientific">Sphingobium fuliginis (strain ATCC 27551)</name>
    <dbReference type="NCBI Taxonomy" id="336203"/>
    <lineage>
        <taxon>Bacteria</taxon>
        <taxon>Pseudomonadati</taxon>
        <taxon>Pseudomonadota</taxon>
        <taxon>Alphaproteobacteria</taxon>
        <taxon>Sphingomonadales</taxon>
        <taxon>Sphingomonadaceae</taxon>
        <taxon>Sphingobium</taxon>
    </lineage>
</organism>
<dbReference type="NCBIfam" id="TIGR00229">
    <property type="entry name" value="sensory_box"/>
    <property type="match status" value="2"/>
</dbReference>
<proteinExistence type="predicted"/>
<comment type="caution">
    <text evidence="5">The sequence shown here is derived from an EMBL/GenBank/DDBJ whole genome shotgun (WGS) entry which is preliminary data.</text>
</comment>